<evidence type="ECO:0000313" key="1">
    <source>
        <dbReference type="EMBL" id="KGF47052.1"/>
    </source>
</evidence>
<dbReference type="RefSeq" id="WP_038152742.1">
    <property type="nucleotide sequence ID" value="NZ_JRNT01000018.1"/>
</dbReference>
<accession>A0A096BWF0</accession>
<sequence length="365" mass="43059">MNSNLLLNKIHLIQIEYKKLLVSLLPKFKSGYAPEALDEINLFWLRRIEEVKLYLKNWFPGKNSYVFTAATFMDFDDNEHLPFLLMGNKHILDDPLSKYSLIRSEMSEGKDADFLYKQISVTAEDNLKVLENIHNEILILPLRLLNQSNDQKVFEKAGEQAFVSLFNGIYSLNEYFEKCNSIDDIIHFARDDIERLVMFSEDDDVMLDFKERFRIALRDTKYMVDPNRPDSYNFFMLVFGFIQQALDIIVSCVEYECIPYIRYPVSLHYISMLSQSMLDIEHVIMLRFRMNVGFVVYKLCDKSKLASVCLEDFLEKNKIYNFNDKLFNALAKYKINEKNFFKHKITQLATDELDAFYNFLSGEIN</sequence>
<dbReference type="Proteomes" id="UP000029628">
    <property type="component" value="Unassembled WGS sequence"/>
</dbReference>
<keyword evidence="2" id="KW-1185">Reference proteome</keyword>
<gene>
    <name evidence="1" type="ORF">HMPREF0872_05995</name>
</gene>
<protein>
    <submittedName>
        <fullName evidence="1">Uncharacterized protein</fullName>
    </submittedName>
</protein>
<organism evidence="1 2">
    <name type="scientific">Veillonella montpellierensis DNF00314</name>
    <dbReference type="NCBI Taxonomy" id="1401067"/>
    <lineage>
        <taxon>Bacteria</taxon>
        <taxon>Bacillati</taxon>
        <taxon>Bacillota</taxon>
        <taxon>Negativicutes</taxon>
        <taxon>Veillonellales</taxon>
        <taxon>Veillonellaceae</taxon>
        <taxon>Veillonella</taxon>
    </lineage>
</organism>
<proteinExistence type="predicted"/>
<reference evidence="1 2" key="1">
    <citation type="submission" date="2014-07" db="EMBL/GenBank/DDBJ databases">
        <authorList>
            <person name="McCorrison J."/>
            <person name="Sanka R."/>
            <person name="Torralba M."/>
            <person name="Gillis M."/>
            <person name="Haft D.H."/>
            <person name="Methe B."/>
            <person name="Sutton G."/>
            <person name="Nelson K.E."/>
        </authorList>
    </citation>
    <scope>NUCLEOTIDE SEQUENCE [LARGE SCALE GENOMIC DNA]</scope>
    <source>
        <strain evidence="1 2">DNF00314</strain>
    </source>
</reference>
<dbReference type="EMBL" id="JRNT01000018">
    <property type="protein sequence ID" value="KGF47052.1"/>
    <property type="molecule type" value="Genomic_DNA"/>
</dbReference>
<comment type="caution">
    <text evidence="1">The sequence shown here is derived from an EMBL/GenBank/DDBJ whole genome shotgun (WGS) entry which is preliminary data.</text>
</comment>
<evidence type="ECO:0000313" key="2">
    <source>
        <dbReference type="Proteomes" id="UP000029628"/>
    </source>
</evidence>
<dbReference type="AlphaFoldDB" id="A0A096BWF0"/>
<name>A0A096BWF0_9FIRM</name>